<reference evidence="2" key="1">
    <citation type="submission" date="2024-05" db="EMBL/GenBank/DDBJ databases">
        <authorList>
            <person name="Kim S."/>
            <person name="Heo J."/>
            <person name="Choi H."/>
            <person name="Choi Y."/>
            <person name="Kwon S.-W."/>
            <person name="Kim Y."/>
        </authorList>
    </citation>
    <scope>NUCLEOTIDE SEQUENCE</scope>
    <source>
        <strain evidence="2">KACC 23698</strain>
    </source>
</reference>
<dbReference type="RefSeq" id="WP_406855258.1">
    <property type="nucleotide sequence ID" value="NZ_CP157484.1"/>
</dbReference>
<evidence type="ECO:0000313" key="2">
    <source>
        <dbReference type="EMBL" id="XBO38422.1"/>
    </source>
</evidence>
<gene>
    <name evidence="2" type="ORF">ABEG18_22400</name>
</gene>
<dbReference type="EMBL" id="CP157484">
    <property type="protein sequence ID" value="XBO38422.1"/>
    <property type="molecule type" value="Genomic_DNA"/>
</dbReference>
<accession>A0AAU7JDF2</accession>
<feature type="region of interest" description="Disordered" evidence="1">
    <location>
        <begin position="1"/>
        <end position="21"/>
    </location>
</feature>
<evidence type="ECO:0000256" key="1">
    <source>
        <dbReference type="SAM" id="MobiDB-lite"/>
    </source>
</evidence>
<proteinExistence type="predicted"/>
<name>A0AAU7JDF2_9HYPH</name>
<organism evidence="2">
    <name type="scientific">Alsobacter sp. KACC 23698</name>
    <dbReference type="NCBI Taxonomy" id="3149229"/>
    <lineage>
        <taxon>Bacteria</taxon>
        <taxon>Pseudomonadati</taxon>
        <taxon>Pseudomonadota</taxon>
        <taxon>Alphaproteobacteria</taxon>
        <taxon>Hyphomicrobiales</taxon>
        <taxon>Alsobacteraceae</taxon>
        <taxon>Alsobacter</taxon>
    </lineage>
</organism>
<dbReference type="AlphaFoldDB" id="A0AAU7JDF2"/>
<protein>
    <submittedName>
        <fullName evidence="2">Uncharacterized protein</fullName>
    </submittedName>
</protein>
<dbReference type="Gene3D" id="1.10.10.60">
    <property type="entry name" value="Homeodomain-like"/>
    <property type="match status" value="1"/>
</dbReference>
<sequence>MPDPKPPAKVDGRRVRGDRNRRTVLESAVRIASVDGIEGLTIGKVGMTAGADIRLERKVGELDQVHPADGGMVDRIALARIVRQPVADAGQSAAQRIQDLHVRLRSSPPCHVGPGRLVLEWSNPGGTFRRTP</sequence>